<protein>
    <submittedName>
        <fullName evidence="6">Cysteine dioxygenase family protein</fullName>
    </submittedName>
</protein>
<accession>A0ABT8C1Y8</accession>
<reference evidence="7" key="1">
    <citation type="journal article" date="2019" name="Int. J. Syst. Evol. Microbiol.">
        <title>The Global Catalogue of Microorganisms (GCM) 10K type strain sequencing project: providing services to taxonomists for standard genome sequencing and annotation.</title>
        <authorList>
            <consortium name="The Broad Institute Genomics Platform"/>
            <consortium name="The Broad Institute Genome Sequencing Center for Infectious Disease"/>
            <person name="Wu L."/>
            <person name="Ma J."/>
        </authorList>
    </citation>
    <scope>NUCLEOTIDE SEQUENCE [LARGE SCALE GENOMIC DNA]</scope>
    <source>
        <strain evidence="7">CECT 7398</strain>
    </source>
</reference>
<dbReference type="InterPro" id="IPR011051">
    <property type="entry name" value="RmlC_Cupin_sf"/>
</dbReference>
<dbReference type="Gene3D" id="2.60.120.10">
    <property type="entry name" value="Jelly Rolls"/>
    <property type="match status" value="1"/>
</dbReference>
<keyword evidence="4" id="KW-0560">Oxidoreductase</keyword>
<keyword evidence="3 6" id="KW-0223">Dioxygenase</keyword>
<evidence type="ECO:0000256" key="2">
    <source>
        <dbReference type="ARBA" id="ARBA00022723"/>
    </source>
</evidence>
<evidence type="ECO:0000313" key="6">
    <source>
        <dbReference type="EMBL" id="MDN3612352.1"/>
    </source>
</evidence>
<dbReference type="InterPro" id="IPR010300">
    <property type="entry name" value="CDO_1"/>
</dbReference>
<organism evidence="6 7">
    <name type="scientific">Vibrio ostreicida</name>
    <dbReference type="NCBI Taxonomy" id="526588"/>
    <lineage>
        <taxon>Bacteria</taxon>
        <taxon>Pseudomonadati</taxon>
        <taxon>Pseudomonadota</taxon>
        <taxon>Gammaproteobacteria</taxon>
        <taxon>Vibrionales</taxon>
        <taxon>Vibrionaceae</taxon>
        <taxon>Vibrio</taxon>
    </lineage>
</organism>
<comment type="caution">
    <text evidence="6">The sequence shown here is derived from an EMBL/GenBank/DDBJ whole genome shotgun (WGS) entry which is preliminary data.</text>
</comment>
<gene>
    <name evidence="6" type="ORF">QWZ16_22400</name>
</gene>
<dbReference type="SUPFAM" id="SSF51182">
    <property type="entry name" value="RmlC-like cupins"/>
    <property type="match status" value="1"/>
</dbReference>
<dbReference type="Pfam" id="PF05995">
    <property type="entry name" value="CDO_I"/>
    <property type="match status" value="1"/>
</dbReference>
<dbReference type="InterPro" id="IPR014710">
    <property type="entry name" value="RmlC-like_jellyroll"/>
</dbReference>
<evidence type="ECO:0000313" key="7">
    <source>
        <dbReference type="Proteomes" id="UP001238540"/>
    </source>
</evidence>
<dbReference type="Proteomes" id="UP001238540">
    <property type="component" value="Unassembled WGS sequence"/>
</dbReference>
<proteinExistence type="inferred from homology"/>
<dbReference type="EMBL" id="JAUFQC010000027">
    <property type="protein sequence ID" value="MDN3612352.1"/>
    <property type="molecule type" value="Genomic_DNA"/>
</dbReference>
<evidence type="ECO:0000256" key="3">
    <source>
        <dbReference type="ARBA" id="ARBA00022964"/>
    </source>
</evidence>
<keyword evidence="2" id="KW-0479">Metal-binding</keyword>
<keyword evidence="5" id="KW-0408">Iron</keyword>
<evidence type="ECO:0000256" key="1">
    <source>
        <dbReference type="ARBA" id="ARBA00006622"/>
    </source>
</evidence>
<dbReference type="PANTHER" id="PTHR12918">
    <property type="entry name" value="CYSTEINE DIOXYGENASE"/>
    <property type="match status" value="1"/>
</dbReference>
<dbReference type="PANTHER" id="PTHR12918:SF1">
    <property type="entry name" value="CYSTEINE DIOXYGENASE TYPE 1"/>
    <property type="match status" value="1"/>
</dbReference>
<evidence type="ECO:0000256" key="5">
    <source>
        <dbReference type="ARBA" id="ARBA00023004"/>
    </source>
</evidence>
<name>A0ABT8C1Y8_9VIBR</name>
<comment type="similarity">
    <text evidence="1">Belongs to the cysteine dioxygenase family.</text>
</comment>
<keyword evidence="7" id="KW-1185">Reference proteome</keyword>
<sequence length="197" mass="22654">MQHSSMTQQQAPALAALLDRDYRLNFQDLMEQIQLVNKPLSLATIRFILEDVDVNEREIKALASYDQQNYCRQRLFKNEHCEVLLMSWLNGQRSKIHDHLNTACGVRILYGEATETSFETAANGHIYASQSSLFKQGSVTVSQNNDIHQISNLQANDEPLVTLHVYSPPLRQFHLYQLEGGSPELLDLQQDSWFYEI</sequence>
<dbReference type="CDD" id="cd10548">
    <property type="entry name" value="cupin_CDO"/>
    <property type="match status" value="1"/>
</dbReference>
<dbReference type="GO" id="GO:0051213">
    <property type="term" value="F:dioxygenase activity"/>
    <property type="evidence" value="ECO:0007669"/>
    <property type="project" value="UniProtKB-KW"/>
</dbReference>
<evidence type="ECO:0000256" key="4">
    <source>
        <dbReference type="ARBA" id="ARBA00023002"/>
    </source>
</evidence>